<keyword evidence="2" id="KW-1185">Reference proteome</keyword>
<gene>
    <name evidence="1" type="ORF">ZRA01_26990</name>
</gene>
<dbReference type="Proteomes" id="UP000318422">
    <property type="component" value="Unassembled WGS sequence"/>
</dbReference>
<reference evidence="1 2" key="1">
    <citation type="submission" date="2019-06" db="EMBL/GenBank/DDBJ databases">
        <title>Whole genome shotgun sequence of Zoogloea ramigera NBRC 15342.</title>
        <authorList>
            <person name="Hosoyama A."/>
            <person name="Uohara A."/>
            <person name="Ohji S."/>
            <person name="Ichikawa N."/>
        </authorList>
    </citation>
    <scope>NUCLEOTIDE SEQUENCE [LARGE SCALE GENOMIC DNA]</scope>
    <source>
        <strain evidence="1 2">NBRC 15342</strain>
    </source>
</reference>
<protein>
    <submittedName>
        <fullName evidence="1">Uncharacterized protein</fullName>
    </submittedName>
</protein>
<name>A0A4Y4CWB8_ZOORA</name>
<dbReference type="RefSeq" id="WP_141353107.1">
    <property type="nucleotide sequence ID" value="NZ_BJNV01000048.1"/>
</dbReference>
<evidence type="ECO:0000313" key="2">
    <source>
        <dbReference type="Proteomes" id="UP000318422"/>
    </source>
</evidence>
<proteinExistence type="predicted"/>
<organism evidence="1 2">
    <name type="scientific">Zoogloea ramigera</name>
    <dbReference type="NCBI Taxonomy" id="350"/>
    <lineage>
        <taxon>Bacteria</taxon>
        <taxon>Pseudomonadati</taxon>
        <taxon>Pseudomonadota</taxon>
        <taxon>Betaproteobacteria</taxon>
        <taxon>Rhodocyclales</taxon>
        <taxon>Zoogloeaceae</taxon>
        <taxon>Zoogloea</taxon>
    </lineage>
</organism>
<comment type="caution">
    <text evidence="1">The sequence shown here is derived from an EMBL/GenBank/DDBJ whole genome shotgun (WGS) entry which is preliminary data.</text>
</comment>
<dbReference type="EMBL" id="BJNV01000048">
    <property type="protein sequence ID" value="GEC96626.1"/>
    <property type="molecule type" value="Genomic_DNA"/>
</dbReference>
<sequence>MTTFDLNSRPAALVSDTTNATNTRREVVFQPLRSVTSAQPGDALTVTLQAPPWARSVIAMQATDPGTAPGNMALEVGGLDIAGNGAPLPIFPGTSPGGRNIRGVIVSDSVRLNVSLVRVPSALDLRVIFLDH</sequence>
<evidence type="ECO:0000313" key="1">
    <source>
        <dbReference type="EMBL" id="GEC96626.1"/>
    </source>
</evidence>
<dbReference type="AlphaFoldDB" id="A0A4Y4CWB8"/>
<accession>A0A4Y4CWB8</accession>